<feature type="domain" description="Calcineurin-like phosphoesterase" evidence="1">
    <location>
        <begin position="7"/>
        <end position="200"/>
    </location>
</feature>
<protein>
    <recommendedName>
        <fullName evidence="1">Calcineurin-like phosphoesterase domain-containing protein</fullName>
    </recommendedName>
</protein>
<dbReference type="SUPFAM" id="SSF56300">
    <property type="entry name" value="Metallo-dependent phosphatases"/>
    <property type="match status" value="1"/>
</dbReference>
<evidence type="ECO:0000313" key="2">
    <source>
        <dbReference type="EMBL" id="QHU08071.1"/>
    </source>
</evidence>
<organism evidence="2">
    <name type="scientific">viral metagenome</name>
    <dbReference type="NCBI Taxonomy" id="1070528"/>
    <lineage>
        <taxon>unclassified sequences</taxon>
        <taxon>metagenomes</taxon>
        <taxon>organismal metagenomes</taxon>
    </lineage>
</organism>
<proteinExistence type="predicted"/>
<dbReference type="AlphaFoldDB" id="A0A6C0JT44"/>
<dbReference type="PANTHER" id="PTHR37844:SF2">
    <property type="entry name" value="SER_THR PROTEIN PHOSPHATASE SUPERFAMILY (AFU_ORTHOLOGUE AFUA_1G14840)"/>
    <property type="match status" value="1"/>
</dbReference>
<evidence type="ECO:0000259" key="1">
    <source>
        <dbReference type="Pfam" id="PF00149"/>
    </source>
</evidence>
<sequence>MTTSIQIISDAHTEFGMSVESFRKLLKPADITILAGDIVDDPAELPKYLQVVKEFSKYVLYVPGNHEYYQGYRDDHYENVITSLINQENIFFLQKQRIVINGIGFCGATLWTNVTLTAYNLMNDNHSIEDIRLLHQEHKNWLEENIQKGDIVITHHLPSLKLIHPKYHGNPATSGFATDLDYMIEKLKPSYWICGHTHEPFDISISDTRIIINPVGYPNERRSFTPKIINV</sequence>
<name>A0A6C0JT44_9ZZZZ</name>
<dbReference type="EMBL" id="MN740694">
    <property type="protein sequence ID" value="QHU08071.1"/>
    <property type="molecule type" value="Genomic_DNA"/>
</dbReference>
<dbReference type="GO" id="GO:0016787">
    <property type="term" value="F:hydrolase activity"/>
    <property type="evidence" value="ECO:0007669"/>
    <property type="project" value="InterPro"/>
</dbReference>
<dbReference type="PANTHER" id="PTHR37844">
    <property type="entry name" value="SER/THR PROTEIN PHOSPHATASE SUPERFAMILY (AFU_ORTHOLOGUE AFUA_1G14840)"/>
    <property type="match status" value="1"/>
</dbReference>
<reference evidence="2" key="1">
    <citation type="journal article" date="2020" name="Nature">
        <title>Giant virus diversity and host interactions through global metagenomics.</title>
        <authorList>
            <person name="Schulz F."/>
            <person name="Roux S."/>
            <person name="Paez-Espino D."/>
            <person name="Jungbluth S."/>
            <person name="Walsh D.A."/>
            <person name="Denef V.J."/>
            <person name="McMahon K.D."/>
            <person name="Konstantinidis K.T."/>
            <person name="Eloe-Fadrosh E.A."/>
            <person name="Kyrpides N.C."/>
            <person name="Woyke T."/>
        </authorList>
    </citation>
    <scope>NUCLEOTIDE SEQUENCE</scope>
    <source>
        <strain evidence="2">GVMAG-S-1062768-28</strain>
    </source>
</reference>
<dbReference type="Pfam" id="PF00149">
    <property type="entry name" value="Metallophos"/>
    <property type="match status" value="1"/>
</dbReference>
<dbReference type="Gene3D" id="3.60.21.10">
    <property type="match status" value="1"/>
</dbReference>
<dbReference type="InterPro" id="IPR029052">
    <property type="entry name" value="Metallo-depent_PP-like"/>
</dbReference>
<dbReference type="InterPro" id="IPR004843">
    <property type="entry name" value="Calcineurin-like_PHP"/>
</dbReference>
<accession>A0A6C0JT44</accession>